<accession>A0ABV3Q218</accession>
<dbReference type="RefSeq" id="WP_367778221.1">
    <property type="nucleotide sequence ID" value="NZ_JBFMIA010000002.1"/>
</dbReference>
<reference evidence="1 2" key="1">
    <citation type="journal article" date="1979" name="Int. J. Syst. Evol. Microbiol.">
        <title>Bacillus globisporus subsp. marinus subsp. nov.</title>
        <authorList>
            <person name="Liu H."/>
        </authorList>
    </citation>
    <scope>NUCLEOTIDE SEQUENCE [LARGE SCALE GENOMIC DNA]</scope>
    <source>
        <strain evidence="1 2">DSM 1297</strain>
    </source>
</reference>
<protein>
    <submittedName>
        <fullName evidence="1">Bifunctional adenosylcobinamide kinase/adenosylcobinamide-phosphate guanylyltransferase</fullName>
    </submittedName>
</protein>
<dbReference type="SUPFAM" id="SSF52540">
    <property type="entry name" value="P-loop containing nucleoside triphosphate hydrolases"/>
    <property type="match status" value="1"/>
</dbReference>
<evidence type="ECO:0000313" key="1">
    <source>
        <dbReference type="EMBL" id="MEW9500873.1"/>
    </source>
</evidence>
<proteinExistence type="predicted"/>
<organism evidence="1 2">
    <name type="scientific">Jeotgalibacillus marinus</name>
    <dbReference type="NCBI Taxonomy" id="86667"/>
    <lineage>
        <taxon>Bacteria</taxon>
        <taxon>Bacillati</taxon>
        <taxon>Bacillota</taxon>
        <taxon>Bacilli</taxon>
        <taxon>Bacillales</taxon>
        <taxon>Caryophanaceae</taxon>
        <taxon>Jeotgalibacillus</taxon>
    </lineage>
</organism>
<comment type="caution">
    <text evidence="1">The sequence shown here is derived from an EMBL/GenBank/DDBJ whole genome shotgun (WGS) entry which is preliminary data.</text>
</comment>
<dbReference type="GO" id="GO:0016301">
    <property type="term" value="F:kinase activity"/>
    <property type="evidence" value="ECO:0007669"/>
    <property type="project" value="UniProtKB-KW"/>
</dbReference>
<keyword evidence="1" id="KW-0418">Kinase</keyword>
<keyword evidence="1" id="KW-0548">Nucleotidyltransferase</keyword>
<dbReference type="Proteomes" id="UP001556040">
    <property type="component" value="Unassembled WGS sequence"/>
</dbReference>
<dbReference type="InterPro" id="IPR003203">
    <property type="entry name" value="CobU/CobP"/>
</dbReference>
<dbReference type="InterPro" id="IPR027417">
    <property type="entry name" value="P-loop_NTPase"/>
</dbReference>
<evidence type="ECO:0000313" key="2">
    <source>
        <dbReference type="Proteomes" id="UP001556040"/>
    </source>
</evidence>
<dbReference type="EMBL" id="JBFMIA010000002">
    <property type="protein sequence ID" value="MEW9500873.1"/>
    <property type="molecule type" value="Genomic_DNA"/>
</dbReference>
<dbReference type="GO" id="GO:0016779">
    <property type="term" value="F:nucleotidyltransferase activity"/>
    <property type="evidence" value="ECO:0007669"/>
    <property type="project" value="UniProtKB-KW"/>
</dbReference>
<dbReference type="Gene3D" id="3.40.50.300">
    <property type="entry name" value="P-loop containing nucleotide triphosphate hydrolases"/>
    <property type="match status" value="1"/>
</dbReference>
<name>A0ABV3Q218_9BACL</name>
<sequence>MHFVIGGAYNGKREWVKNKLITDAISADSIQFRKSVVERASCKDVQVIIWTGIEKWIEEKCVQGLSEATILEQWKRELTDLAHWEKGSNQRQVIIIGTDQSKGIVPLDRMKRFVRDVSGWCHQFTAKKASRVTRVWYGIAEELKNEED</sequence>
<gene>
    <name evidence="1" type="ORF">AB1471_03540</name>
</gene>
<keyword evidence="1" id="KW-0808">Transferase</keyword>
<dbReference type="Pfam" id="PF02283">
    <property type="entry name" value="CobU"/>
    <property type="match status" value="1"/>
</dbReference>
<keyword evidence="2" id="KW-1185">Reference proteome</keyword>